<feature type="domain" description="C2H2-type" evidence="8">
    <location>
        <begin position="212"/>
        <end position="241"/>
    </location>
</feature>
<protein>
    <submittedName>
        <fullName evidence="9">Metal ion binding</fullName>
    </submittedName>
</protein>
<organism evidence="9 10">
    <name type="scientific">Didymella rabiei</name>
    <name type="common">Chickpea ascochyta blight fungus</name>
    <name type="synonym">Mycosphaerella rabiei</name>
    <dbReference type="NCBI Taxonomy" id="5454"/>
    <lineage>
        <taxon>Eukaryota</taxon>
        <taxon>Fungi</taxon>
        <taxon>Dikarya</taxon>
        <taxon>Ascomycota</taxon>
        <taxon>Pezizomycotina</taxon>
        <taxon>Dothideomycetes</taxon>
        <taxon>Pleosporomycetidae</taxon>
        <taxon>Pleosporales</taxon>
        <taxon>Pleosporineae</taxon>
        <taxon>Didymellaceae</taxon>
        <taxon>Ascochyta</taxon>
    </lineage>
</organism>
<feature type="compositionally biased region" description="Polar residues" evidence="7">
    <location>
        <begin position="429"/>
        <end position="452"/>
    </location>
</feature>
<dbReference type="Gene3D" id="3.30.160.60">
    <property type="entry name" value="Classic Zinc Finger"/>
    <property type="match status" value="4"/>
</dbReference>
<feature type="compositionally biased region" description="Polar residues" evidence="7">
    <location>
        <begin position="186"/>
        <end position="195"/>
    </location>
</feature>
<dbReference type="AlphaFoldDB" id="A0A162X5U9"/>
<keyword evidence="10" id="KW-1185">Reference proteome</keyword>
<dbReference type="GO" id="GO:0008270">
    <property type="term" value="F:zinc ion binding"/>
    <property type="evidence" value="ECO:0007669"/>
    <property type="project" value="UniProtKB-KW"/>
</dbReference>
<keyword evidence="4" id="KW-0862">Zinc</keyword>
<feature type="domain" description="C2H2-type" evidence="8">
    <location>
        <begin position="300"/>
        <end position="330"/>
    </location>
</feature>
<keyword evidence="3 6" id="KW-0863">Zinc-finger</keyword>
<dbReference type="Proteomes" id="UP000076837">
    <property type="component" value="Unassembled WGS sequence"/>
</dbReference>
<proteinExistence type="predicted"/>
<dbReference type="FunFam" id="3.30.160.60:FF:000125">
    <property type="entry name" value="Putative zinc finger protein 143"/>
    <property type="match status" value="1"/>
</dbReference>
<evidence type="ECO:0000256" key="5">
    <source>
        <dbReference type="ARBA" id="ARBA00023242"/>
    </source>
</evidence>
<comment type="caution">
    <text evidence="9">The sequence shown here is derived from an EMBL/GenBank/DDBJ whole genome shotgun (WGS) entry which is preliminary data.</text>
</comment>
<dbReference type="PROSITE" id="PS00028">
    <property type="entry name" value="ZINC_FINGER_C2H2_1"/>
    <property type="match status" value="4"/>
</dbReference>
<evidence type="ECO:0000256" key="3">
    <source>
        <dbReference type="ARBA" id="ARBA00022771"/>
    </source>
</evidence>
<dbReference type="EMBL" id="JYNV01000295">
    <property type="protein sequence ID" value="KZM19363.1"/>
    <property type="molecule type" value="Genomic_DNA"/>
</dbReference>
<evidence type="ECO:0000256" key="1">
    <source>
        <dbReference type="ARBA" id="ARBA00022723"/>
    </source>
</evidence>
<feature type="compositionally biased region" description="Basic and acidic residues" evidence="7">
    <location>
        <begin position="155"/>
        <end position="164"/>
    </location>
</feature>
<evidence type="ECO:0000259" key="8">
    <source>
        <dbReference type="PROSITE" id="PS50157"/>
    </source>
</evidence>
<name>A0A162X5U9_DIDRA</name>
<evidence type="ECO:0000256" key="2">
    <source>
        <dbReference type="ARBA" id="ARBA00022737"/>
    </source>
</evidence>
<accession>A0A162X5U9</accession>
<reference evidence="9 10" key="1">
    <citation type="journal article" date="2016" name="Sci. Rep.">
        <title>Draft genome sequencing and secretome analysis of fungal phytopathogen Ascochyta rabiei provides insight into the necrotrophic effector repertoire.</title>
        <authorList>
            <person name="Verma S."/>
            <person name="Gazara R.K."/>
            <person name="Nizam S."/>
            <person name="Parween S."/>
            <person name="Chattopadhyay D."/>
            <person name="Verma P.K."/>
        </authorList>
    </citation>
    <scope>NUCLEOTIDE SEQUENCE [LARGE SCALE GENOMIC DNA]</scope>
    <source>
        <strain evidence="9 10">ArDII</strain>
    </source>
</reference>
<evidence type="ECO:0000313" key="10">
    <source>
        <dbReference type="Proteomes" id="UP000076837"/>
    </source>
</evidence>
<dbReference type="PANTHER" id="PTHR23235:SF142">
    <property type="entry name" value="ZINC FINGER PROTEIN 384"/>
    <property type="match status" value="1"/>
</dbReference>
<sequence>MTAMVASHQVDLWRRRSQFHMPNMNLTGLMSSYDTSRAITDPPESRAYHQTTSTLDMGMSLFSTHGVASSVPYQPGAFAFDSIPVNPYSVQQAYSIGFISNVPQTISYTRTGHLQQMPVTQETNSSFCADRHVSKSAVVSPLQSSLTYHASSYGTEHERSHSEPTEGSGINFGTDVDTLMKAIQAKQSDNPQPAQTRKEEESKTGQKPRKRYQCTMPGCDKSFYQKTHLEIHVRAHTGAKPFVCKAPSCGQRFSQLGNLKTHERRHTGERPYSCDICGKTFAQRGNVRAHKIVHQQVKPFTCKLDDCEKQFTQLGNLKSHQNKFHAATLRFLTQKFGNIGPEDWVSQEDQHLWEYFASLYKNSNKGIKGRGKDRRISTLSTPSSLHSKYAPSHLDSMNGRYPGFIPRGSDRSSRGSSLSSDATCGTHPGSDSSYDYNSPVHTGYPPQSSNYNDMLFPERKMC</sequence>
<keyword evidence="2" id="KW-0677">Repeat</keyword>
<feature type="domain" description="C2H2-type" evidence="8">
    <location>
        <begin position="242"/>
        <end position="271"/>
    </location>
</feature>
<keyword evidence="1" id="KW-0479">Metal-binding</keyword>
<evidence type="ECO:0000256" key="6">
    <source>
        <dbReference type="PROSITE-ProRule" id="PRU00042"/>
    </source>
</evidence>
<evidence type="ECO:0000256" key="4">
    <source>
        <dbReference type="ARBA" id="ARBA00022833"/>
    </source>
</evidence>
<dbReference type="SMART" id="SM00355">
    <property type="entry name" value="ZnF_C2H2"/>
    <property type="match status" value="4"/>
</dbReference>
<dbReference type="SUPFAM" id="SSF57667">
    <property type="entry name" value="beta-beta-alpha zinc fingers"/>
    <property type="match status" value="2"/>
</dbReference>
<feature type="region of interest" description="Disordered" evidence="7">
    <location>
        <begin position="366"/>
        <end position="456"/>
    </location>
</feature>
<feature type="domain" description="C2H2-type" evidence="8">
    <location>
        <begin position="272"/>
        <end position="299"/>
    </location>
</feature>
<dbReference type="GO" id="GO:0000981">
    <property type="term" value="F:DNA-binding transcription factor activity, RNA polymerase II-specific"/>
    <property type="evidence" value="ECO:0007669"/>
    <property type="project" value="UniProtKB-ARBA"/>
</dbReference>
<keyword evidence="5" id="KW-0539">Nucleus</keyword>
<feature type="region of interest" description="Disordered" evidence="7">
    <location>
        <begin position="150"/>
        <end position="173"/>
    </location>
</feature>
<dbReference type="InterPro" id="IPR013087">
    <property type="entry name" value="Znf_C2H2_type"/>
</dbReference>
<evidence type="ECO:0000256" key="7">
    <source>
        <dbReference type="SAM" id="MobiDB-lite"/>
    </source>
</evidence>
<dbReference type="InterPro" id="IPR036236">
    <property type="entry name" value="Znf_C2H2_sf"/>
</dbReference>
<dbReference type="PANTHER" id="PTHR23235">
    <property type="entry name" value="KRUEPPEL-LIKE TRANSCRIPTION FACTOR"/>
    <property type="match status" value="1"/>
</dbReference>
<dbReference type="Pfam" id="PF00096">
    <property type="entry name" value="zf-C2H2"/>
    <property type="match status" value="4"/>
</dbReference>
<dbReference type="GO" id="GO:0000978">
    <property type="term" value="F:RNA polymerase II cis-regulatory region sequence-specific DNA binding"/>
    <property type="evidence" value="ECO:0007669"/>
    <property type="project" value="TreeGrafter"/>
</dbReference>
<dbReference type="FunFam" id="3.30.160.60:FF:000072">
    <property type="entry name" value="zinc finger protein 143 isoform X1"/>
    <property type="match status" value="1"/>
</dbReference>
<feature type="compositionally biased region" description="Polar residues" evidence="7">
    <location>
        <begin position="377"/>
        <end position="386"/>
    </location>
</feature>
<feature type="region of interest" description="Disordered" evidence="7">
    <location>
        <begin position="186"/>
        <end position="212"/>
    </location>
</feature>
<dbReference type="FunFam" id="3.30.160.60:FF:000557">
    <property type="entry name" value="zinc finger and SCAN domain-containing protein 29"/>
    <property type="match status" value="1"/>
</dbReference>
<gene>
    <name evidence="9" type="ORF">ST47_g9549</name>
</gene>
<dbReference type="PROSITE" id="PS50157">
    <property type="entry name" value="ZINC_FINGER_C2H2_2"/>
    <property type="match status" value="4"/>
</dbReference>
<dbReference type="STRING" id="5454.A0A162X5U9"/>
<evidence type="ECO:0000313" key="9">
    <source>
        <dbReference type="EMBL" id="KZM19363.1"/>
    </source>
</evidence>
<dbReference type="FunFam" id="3.30.160.60:FF:002157">
    <property type="entry name" value="Transcription factor"/>
    <property type="match status" value="1"/>
</dbReference>